<evidence type="ECO:0000256" key="1">
    <source>
        <dbReference type="ARBA" id="ARBA00022737"/>
    </source>
</evidence>
<keyword evidence="1 2" id="KW-0677">Repeat</keyword>
<dbReference type="GO" id="GO:0009535">
    <property type="term" value="C:chloroplast thylakoid membrane"/>
    <property type="evidence" value="ECO:0007669"/>
    <property type="project" value="TreeGrafter"/>
</dbReference>
<comment type="caution">
    <text evidence="4">The sequence shown here is derived from an EMBL/GenBank/DDBJ whole genome shotgun (WGS) entry which is preliminary data.</text>
</comment>
<proteinExistence type="predicted"/>
<name>A0A9J5WIY7_SOLCO</name>
<dbReference type="PANTHER" id="PTHR31096:SF60">
    <property type="entry name" value="ACT DOMAIN-CONTAINING PROTEIN ACR12"/>
    <property type="match status" value="1"/>
</dbReference>
<dbReference type="Proteomes" id="UP000824120">
    <property type="component" value="Chromosome 11"/>
</dbReference>
<dbReference type="SUPFAM" id="SSF55021">
    <property type="entry name" value="ACT-like"/>
    <property type="match status" value="1"/>
</dbReference>
<evidence type="ECO:0000313" key="5">
    <source>
        <dbReference type="Proteomes" id="UP000824120"/>
    </source>
</evidence>
<gene>
    <name evidence="4" type="ORF">H5410_055094</name>
</gene>
<evidence type="ECO:0000256" key="2">
    <source>
        <dbReference type="RuleBase" id="RU369043"/>
    </source>
</evidence>
<dbReference type="GO" id="GO:0009570">
    <property type="term" value="C:chloroplast stroma"/>
    <property type="evidence" value="ECO:0007669"/>
    <property type="project" value="TreeGrafter"/>
</dbReference>
<evidence type="ECO:0000259" key="3">
    <source>
        <dbReference type="PROSITE" id="PS51671"/>
    </source>
</evidence>
<feature type="domain" description="ACT" evidence="3">
    <location>
        <begin position="247"/>
        <end position="324"/>
    </location>
</feature>
<dbReference type="OrthoDB" id="496180at2759"/>
<dbReference type="GO" id="GO:0016597">
    <property type="term" value="F:amino acid binding"/>
    <property type="evidence" value="ECO:0007669"/>
    <property type="project" value="UniProtKB-UniRule"/>
</dbReference>
<keyword evidence="5" id="KW-1185">Reference proteome</keyword>
<organism evidence="4 5">
    <name type="scientific">Solanum commersonii</name>
    <name type="common">Commerson's wild potato</name>
    <name type="synonym">Commerson's nightshade</name>
    <dbReference type="NCBI Taxonomy" id="4109"/>
    <lineage>
        <taxon>Eukaryota</taxon>
        <taxon>Viridiplantae</taxon>
        <taxon>Streptophyta</taxon>
        <taxon>Embryophyta</taxon>
        <taxon>Tracheophyta</taxon>
        <taxon>Spermatophyta</taxon>
        <taxon>Magnoliopsida</taxon>
        <taxon>eudicotyledons</taxon>
        <taxon>Gunneridae</taxon>
        <taxon>Pentapetalae</taxon>
        <taxon>asterids</taxon>
        <taxon>lamiids</taxon>
        <taxon>Solanales</taxon>
        <taxon>Solanaceae</taxon>
        <taxon>Solanoideae</taxon>
        <taxon>Solaneae</taxon>
        <taxon>Solanum</taxon>
    </lineage>
</organism>
<dbReference type="AlphaFoldDB" id="A0A9J5WIY7"/>
<evidence type="ECO:0000313" key="4">
    <source>
        <dbReference type="EMBL" id="KAG5574960.1"/>
    </source>
</evidence>
<dbReference type="EMBL" id="JACXVP010000011">
    <property type="protein sequence ID" value="KAG5574960.1"/>
    <property type="molecule type" value="Genomic_DNA"/>
</dbReference>
<reference evidence="4 5" key="1">
    <citation type="submission" date="2020-09" db="EMBL/GenBank/DDBJ databases">
        <title>De no assembly of potato wild relative species, Solanum commersonii.</title>
        <authorList>
            <person name="Cho K."/>
        </authorList>
    </citation>
    <scope>NUCLEOTIDE SEQUENCE [LARGE SCALE GENOMIC DNA]</scope>
    <source>
        <strain evidence="4">LZ3.2</strain>
        <tissue evidence="4">Leaf</tissue>
    </source>
</reference>
<dbReference type="InterPro" id="IPR045865">
    <property type="entry name" value="ACT-like_dom_sf"/>
</dbReference>
<accession>A0A9J5WIY7</accession>
<dbReference type="InterPro" id="IPR002912">
    <property type="entry name" value="ACT_dom"/>
</dbReference>
<dbReference type="PROSITE" id="PS51671">
    <property type="entry name" value="ACT"/>
    <property type="match status" value="1"/>
</dbReference>
<comment type="function">
    <text evidence="2">Binds amino acids.</text>
</comment>
<dbReference type="InterPro" id="IPR040217">
    <property type="entry name" value="ACR1-12"/>
</dbReference>
<sequence>MAIANAFCTSLRSAISDADSGVYSPSLPQFTASKLHSSAVFHTFSNSGVAVSRRRRYTVLCTLDGVDSLSPALKDEQESVSIPLPIVQIIQDPECDATTVEISFGDRLGLLIDTMKALKDLGLDVVKGVVTTQDSVKKTQLLITRLDTGRKVEDPDLLENIRLTIIQNLIKYHPESSERLAMGEAFGIKAPGKKVKHSDNLVVSSLHPRASMSIQQLCLNHKLVGSDPDVDIATHIHVKDDGPKRSMLYVETADRSGLLMEVVKIMADINIHVESAEIDTEGLIAKDKFYVSYGGAALTRSMSQVLVNCLRYYLRRPETGEESY</sequence>
<protein>
    <recommendedName>
        <fullName evidence="2">ACT domain-containing protein ACR</fullName>
    </recommendedName>
    <alternativeName>
        <fullName evidence="2">Protein ACT DOMAIN REPEATS</fullName>
    </alternativeName>
</protein>
<dbReference type="PANTHER" id="PTHR31096">
    <property type="entry name" value="ACT DOMAIN-CONTAINING PROTEIN ACR4-RELATED"/>
    <property type="match status" value="1"/>
</dbReference>